<dbReference type="EMBL" id="CP132942">
    <property type="protein sequence ID" value="XCB33009.1"/>
    <property type="molecule type" value="Genomic_DNA"/>
</dbReference>
<gene>
    <name evidence="1" type="ORF">RBB77_21730</name>
</gene>
<proteinExistence type="predicted"/>
<dbReference type="RefSeq" id="WP_353063851.1">
    <property type="nucleotide sequence ID" value="NZ_CP132942.1"/>
</dbReference>
<dbReference type="AlphaFoldDB" id="A0AAU7ZPZ0"/>
<accession>A0AAU7ZPZ0</accession>
<protein>
    <submittedName>
        <fullName evidence="1">Uncharacterized protein</fullName>
    </submittedName>
</protein>
<dbReference type="KEGG" id="tpsc:RBB77_21730"/>
<reference evidence="1" key="2">
    <citation type="journal article" date="2024" name="Environ. Microbiol.">
        <title>Genome analysis and description of Tunturibacter gen. nov. expands the diversity of Terriglobia in tundra soils.</title>
        <authorList>
            <person name="Messyasz A."/>
            <person name="Mannisto M.K."/>
            <person name="Kerkhof L.J."/>
            <person name="Haggblom M.M."/>
        </authorList>
    </citation>
    <scope>NUCLEOTIDE SEQUENCE</scope>
    <source>
        <strain evidence="1">X5P6</strain>
    </source>
</reference>
<organism evidence="1">
    <name type="scientific">Tunturiibacter psychrotolerans</name>
    <dbReference type="NCBI Taxonomy" id="3069686"/>
    <lineage>
        <taxon>Bacteria</taxon>
        <taxon>Pseudomonadati</taxon>
        <taxon>Acidobacteriota</taxon>
        <taxon>Terriglobia</taxon>
        <taxon>Terriglobales</taxon>
        <taxon>Acidobacteriaceae</taxon>
        <taxon>Tunturiibacter</taxon>
    </lineage>
</organism>
<reference evidence="1" key="1">
    <citation type="submission" date="2023-08" db="EMBL/GenBank/DDBJ databases">
        <authorList>
            <person name="Messyasz A."/>
            <person name="Mannisto M.K."/>
            <person name="Kerkhof L.J."/>
            <person name="Haggblom M."/>
        </authorList>
    </citation>
    <scope>NUCLEOTIDE SEQUENCE</scope>
    <source>
        <strain evidence="1">X5P6</strain>
    </source>
</reference>
<evidence type="ECO:0000313" key="1">
    <source>
        <dbReference type="EMBL" id="XCB33009.1"/>
    </source>
</evidence>
<name>A0AAU7ZPZ0_9BACT</name>
<sequence>MMLMLAEATSAKSPPEPIPSVKTVHLFLGVFGVPPGAMIATGTGRLISVGLADMRGALHLGVDEASLIGTGFNASMMFIGPSRSISVGC</sequence>